<accession>A0ABQ6CC56</accession>
<keyword evidence="7" id="KW-0653">Protein transport</keyword>
<dbReference type="EMBL" id="BSPB01000033">
    <property type="protein sequence ID" value="GLS15777.1"/>
    <property type="molecule type" value="Genomic_DNA"/>
</dbReference>
<dbReference type="InterPro" id="IPR007690">
    <property type="entry name" value="T2SS_GspM"/>
</dbReference>
<feature type="transmembrane region" description="Helical" evidence="10">
    <location>
        <begin position="20"/>
        <end position="45"/>
    </location>
</feature>
<evidence type="ECO:0000256" key="6">
    <source>
        <dbReference type="ARBA" id="ARBA00022692"/>
    </source>
</evidence>
<evidence type="ECO:0000256" key="8">
    <source>
        <dbReference type="ARBA" id="ARBA00022989"/>
    </source>
</evidence>
<evidence type="ECO:0000256" key="1">
    <source>
        <dbReference type="ARBA" id="ARBA00004377"/>
    </source>
</evidence>
<evidence type="ECO:0000313" key="11">
    <source>
        <dbReference type="EMBL" id="GLS15777.1"/>
    </source>
</evidence>
<keyword evidence="5" id="KW-0997">Cell inner membrane</keyword>
<evidence type="ECO:0000256" key="2">
    <source>
        <dbReference type="ARBA" id="ARBA00010637"/>
    </source>
</evidence>
<comment type="subcellular location">
    <subcellularLocation>
        <location evidence="1">Cell inner membrane</location>
        <topology evidence="1">Single-pass membrane protein</topology>
    </subcellularLocation>
</comment>
<evidence type="ECO:0000256" key="7">
    <source>
        <dbReference type="ARBA" id="ARBA00022927"/>
    </source>
</evidence>
<proteinExistence type="inferred from homology"/>
<dbReference type="Proteomes" id="UP001156903">
    <property type="component" value="Unassembled WGS sequence"/>
</dbReference>
<dbReference type="InterPro" id="IPR023229">
    <property type="entry name" value="T2SS_M_periplasmic_sf"/>
</dbReference>
<dbReference type="RefSeq" id="WP_284308604.1">
    <property type="nucleotide sequence ID" value="NZ_BSPB01000033.1"/>
</dbReference>
<sequence length="163" mass="17439">MSAPPLSARWQQLSPRERAAVVLAAALVAGALVWWWLLAPALSVLRQADERQARWTAQWDQVQALAAQARALRADGTPPPPREASVRALEQATQALGPTARLSLQGDQATVQLNGTAPDALAQWLAQVRINARVVPTQARLQRTPTGWTGQVQLAGPGLEAAP</sequence>
<gene>
    <name evidence="11" type="ORF">GCM10007935_32140</name>
</gene>
<keyword evidence="4" id="KW-1003">Cell membrane</keyword>
<dbReference type="SUPFAM" id="SSF103054">
    <property type="entry name" value="General secretion pathway protein M, EpsM"/>
    <property type="match status" value="1"/>
</dbReference>
<evidence type="ECO:0000313" key="12">
    <source>
        <dbReference type="Proteomes" id="UP001156903"/>
    </source>
</evidence>
<keyword evidence="3" id="KW-0813">Transport</keyword>
<name>A0ABQ6CC56_9BURK</name>
<reference evidence="12" key="1">
    <citation type="journal article" date="2019" name="Int. J. Syst. Evol. Microbiol.">
        <title>The Global Catalogue of Microorganisms (GCM) 10K type strain sequencing project: providing services to taxonomists for standard genome sequencing and annotation.</title>
        <authorList>
            <consortium name="The Broad Institute Genomics Platform"/>
            <consortium name="The Broad Institute Genome Sequencing Center for Infectious Disease"/>
            <person name="Wu L."/>
            <person name="Ma J."/>
        </authorList>
    </citation>
    <scope>NUCLEOTIDE SEQUENCE [LARGE SCALE GENOMIC DNA]</scope>
    <source>
        <strain evidence="12">NBRC 109341</strain>
    </source>
</reference>
<comment type="similarity">
    <text evidence="2">Belongs to the GSP M family.</text>
</comment>
<evidence type="ECO:0000256" key="3">
    <source>
        <dbReference type="ARBA" id="ARBA00022448"/>
    </source>
</evidence>
<keyword evidence="9 10" id="KW-0472">Membrane</keyword>
<evidence type="ECO:0000256" key="9">
    <source>
        <dbReference type="ARBA" id="ARBA00023136"/>
    </source>
</evidence>
<evidence type="ECO:0000256" key="10">
    <source>
        <dbReference type="SAM" id="Phobius"/>
    </source>
</evidence>
<comment type="caution">
    <text evidence="11">The sequence shown here is derived from an EMBL/GenBank/DDBJ whole genome shotgun (WGS) entry which is preliminary data.</text>
</comment>
<evidence type="ECO:0008006" key="13">
    <source>
        <dbReference type="Google" id="ProtNLM"/>
    </source>
</evidence>
<keyword evidence="6 10" id="KW-0812">Transmembrane</keyword>
<evidence type="ECO:0000256" key="5">
    <source>
        <dbReference type="ARBA" id="ARBA00022519"/>
    </source>
</evidence>
<dbReference type="Pfam" id="PF04612">
    <property type="entry name" value="T2SSM"/>
    <property type="match status" value="1"/>
</dbReference>
<organism evidence="11 12">
    <name type="scientific">Hydrogenophaga electricum</name>
    <dbReference type="NCBI Taxonomy" id="1230953"/>
    <lineage>
        <taxon>Bacteria</taxon>
        <taxon>Pseudomonadati</taxon>
        <taxon>Pseudomonadota</taxon>
        <taxon>Betaproteobacteria</taxon>
        <taxon>Burkholderiales</taxon>
        <taxon>Comamonadaceae</taxon>
        <taxon>Hydrogenophaga</taxon>
    </lineage>
</organism>
<protein>
    <recommendedName>
        <fullName evidence="13">General secretion pathway protein GspM</fullName>
    </recommendedName>
</protein>
<keyword evidence="12" id="KW-1185">Reference proteome</keyword>
<keyword evidence="8 10" id="KW-1133">Transmembrane helix</keyword>
<evidence type="ECO:0000256" key="4">
    <source>
        <dbReference type="ARBA" id="ARBA00022475"/>
    </source>
</evidence>